<dbReference type="STRING" id="334253.SAMN04487943_102274"/>
<dbReference type="InterPro" id="IPR001375">
    <property type="entry name" value="Peptidase_S9_cat"/>
</dbReference>
<evidence type="ECO:0000313" key="4">
    <source>
        <dbReference type="Proteomes" id="UP000198565"/>
    </source>
</evidence>
<keyword evidence="1" id="KW-0472">Membrane</keyword>
<dbReference type="Proteomes" id="UP000198565">
    <property type="component" value="Unassembled WGS sequence"/>
</dbReference>
<dbReference type="Pfam" id="PF00326">
    <property type="entry name" value="Peptidase_S9"/>
    <property type="match status" value="1"/>
</dbReference>
<dbReference type="Gene3D" id="3.40.50.1820">
    <property type="entry name" value="alpha/beta hydrolase"/>
    <property type="match status" value="1"/>
</dbReference>
<accession>A0A1I4ITG9</accession>
<keyword evidence="4" id="KW-1185">Reference proteome</keyword>
<gene>
    <name evidence="3" type="ORF">SAMN04487943_102274</name>
</gene>
<evidence type="ECO:0000256" key="1">
    <source>
        <dbReference type="SAM" id="Phobius"/>
    </source>
</evidence>
<evidence type="ECO:0000313" key="3">
    <source>
        <dbReference type="EMBL" id="SFL57283.1"/>
    </source>
</evidence>
<dbReference type="PANTHER" id="PTHR43358">
    <property type="entry name" value="ALPHA/BETA-HYDROLASE"/>
    <property type="match status" value="1"/>
</dbReference>
<keyword evidence="1" id="KW-0812">Transmembrane</keyword>
<sequence>MNIGKRLKIVIALIAIILLIDLFAGNYFYNLAIKREQKTFLQGNEDLEVSASAMEVFTKGGWRDWVASQDFDEWQLQTFDDLTLQGYYLPSKTDSNKTVIFGHGYLGQATDMGLYAQYYYEELGYNIFLFDMRGHGKSEGDYFGFGWHDRLDVLDWTNRIIERVGTDAEIVLHGLSMGAGAMLMASGEELPPQVQAIVADSGYTNVYDLFQYQMNQMYNLPAFPVLSTTSLVTNIRADYSFFEASALDQVKKAEVPILYFHGKEDTFVPSEMAKELYEQTNSHAEIYLYDNAGHGEAYAIHREKYQTILSDFLTRFITVL</sequence>
<dbReference type="EMBL" id="FOTR01000002">
    <property type="protein sequence ID" value="SFL57283.1"/>
    <property type="molecule type" value="Genomic_DNA"/>
</dbReference>
<protein>
    <recommendedName>
        <fullName evidence="2">Peptidase S9 prolyl oligopeptidase catalytic domain-containing protein</fullName>
    </recommendedName>
</protein>
<proteinExistence type="predicted"/>
<dbReference type="AlphaFoldDB" id="A0A1I4ITG9"/>
<dbReference type="GO" id="GO:0006508">
    <property type="term" value="P:proteolysis"/>
    <property type="evidence" value="ECO:0007669"/>
    <property type="project" value="InterPro"/>
</dbReference>
<dbReference type="RefSeq" id="WP_091481945.1">
    <property type="nucleotide sequence ID" value="NZ_FOTR01000002.1"/>
</dbReference>
<dbReference type="InterPro" id="IPR052920">
    <property type="entry name" value="DNA-binding_regulatory"/>
</dbReference>
<dbReference type="GO" id="GO:0008236">
    <property type="term" value="F:serine-type peptidase activity"/>
    <property type="evidence" value="ECO:0007669"/>
    <property type="project" value="InterPro"/>
</dbReference>
<dbReference type="OrthoDB" id="9776685at2"/>
<dbReference type="PANTHER" id="PTHR43358:SF4">
    <property type="entry name" value="ALPHA_BETA HYDROLASE FOLD-1 DOMAIN-CONTAINING PROTEIN"/>
    <property type="match status" value="1"/>
</dbReference>
<keyword evidence="1" id="KW-1133">Transmembrane helix</keyword>
<reference evidence="4" key="1">
    <citation type="submission" date="2016-10" db="EMBL/GenBank/DDBJ databases">
        <authorList>
            <person name="Varghese N."/>
            <person name="Submissions S."/>
        </authorList>
    </citation>
    <scope>NUCLEOTIDE SEQUENCE [LARGE SCALE GENOMIC DNA]</scope>
    <source>
        <strain evidence="4">CGMCC 1.4250</strain>
    </source>
</reference>
<dbReference type="InterPro" id="IPR029058">
    <property type="entry name" value="AB_hydrolase_fold"/>
</dbReference>
<feature type="domain" description="Peptidase S9 prolyl oligopeptidase catalytic" evidence="2">
    <location>
        <begin position="117"/>
        <end position="315"/>
    </location>
</feature>
<organism evidence="3 4">
    <name type="scientific">Gracilibacillus orientalis</name>
    <dbReference type="NCBI Taxonomy" id="334253"/>
    <lineage>
        <taxon>Bacteria</taxon>
        <taxon>Bacillati</taxon>
        <taxon>Bacillota</taxon>
        <taxon>Bacilli</taxon>
        <taxon>Bacillales</taxon>
        <taxon>Bacillaceae</taxon>
        <taxon>Gracilibacillus</taxon>
    </lineage>
</organism>
<dbReference type="SUPFAM" id="SSF53474">
    <property type="entry name" value="alpha/beta-Hydrolases"/>
    <property type="match status" value="1"/>
</dbReference>
<name>A0A1I4ITG9_9BACI</name>
<feature type="transmembrane region" description="Helical" evidence="1">
    <location>
        <begin position="7"/>
        <end position="29"/>
    </location>
</feature>
<evidence type="ECO:0000259" key="2">
    <source>
        <dbReference type="Pfam" id="PF00326"/>
    </source>
</evidence>